<evidence type="ECO:0000313" key="1">
    <source>
        <dbReference type="EMBL" id="SVA43354.1"/>
    </source>
</evidence>
<name>A0A381VSX7_9ZZZZ</name>
<organism evidence="1">
    <name type="scientific">marine metagenome</name>
    <dbReference type="NCBI Taxonomy" id="408172"/>
    <lineage>
        <taxon>unclassified sequences</taxon>
        <taxon>metagenomes</taxon>
        <taxon>ecological metagenomes</taxon>
    </lineage>
</organism>
<dbReference type="EMBL" id="UINC01009678">
    <property type="protein sequence ID" value="SVA43354.1"/>
    <property type="molecule type" value="Genomic_DNA"/>
</dbReference>
<reference evidence="1" key="1">
    <citation type="submission" date="2018-05" db="EMBL/GenBank/DDBJ databases">
        <authorList>
            <person name="Lanie J.A."/>
            <person name="Ng W.-L."/>
            <person name="Kazmierczak K.M."/>
            <person name="Andrzejewski T.M."/>
            <person name="Davidsen T.M."/>
            <person name="Wayne K.J."/>
            <person name="Tettelin H."/>
            <person name="Glass J.I."/>
            <person name="Rusch D."/>
            <person name="Podicherti R."/>
            <person name="Tsui H.-C.T."/>
            <person name="Winkler M.E."/>
        </authorList>
    </citation>
    <scope>NUCLEOTIDE SEQUENCE</scope>
</reference>
<dbReference type="InterPro" id="IPR046262">
    <property type="entry name" value="DUF6295"/>
</dbReference>
<gene>
    <name evidence="1" type="ORF">METZ01_LOCUS96208</name>
</gene>
<dbReference type="AlphaFoldDB" id="A0A381VSX7"/>
<accession>A0A381VSX7</accession>
<dbReference type="Pfam" id="PF19812">
    <property type="entry name" value="DUF6295"/>
    <property type="match status" value="1"/>
</dbReference>
<protein>
    <submittedName>
        <fullName evidence="1">Uncharacterized protein</fullName>
    </submittedName>
</protein>
<proteinExistence type="predicted"/>
<sequence>MCTMICERAAMEGSGKGREGWFPLKTANVSYDHPFNAPWEYALNIDFVNEDRGVGARVAVELSPASAKLLAETIFAALRRGEADPQIQVSVL</sequence>